<dbReference type="InterPro" id="IPR006212">
    <property type="entry name" value="Furin_repeat"/>
</dbReference>
<protein>
    <submittedName>
        <fullName evidence="3">Uncharacterized protein</fullName>
    </submittedName>
</protein>
<keyword evidence="4" id="KW-1185">Reference proteome</keyword>
<dbReference type="InterPro" id="IPR009030">
    <property type="entry name" value="Growth_fac_rcpt_cys_sf"/>
</dbReference>
<dbReference type="CDD" id="cd00064">
    <property type="entry name" value="FU"/>
    <property type="match status" value="1"/>
</dbReference>
<evidence type="ECO:0000256" key="1">
    <source>
        <dbReference type="SAM" id="MobiDB-lite"/>
    </source>
</evidence>
<dbReference type="Proteomes" id="UP001274896">
    <property type="component" value="Unassembled WGS sequence"/>
</dbReference>
<accession>A0AAE0QMT2</accession>
<gene>
    <name evidence="3" type="ORF">QTP70_012788</name>
</gene>
<feature type="compositionally biased region" description="Acidic residues" evidence="1">
    <location>
        <begin position="139"/>
        <end position="148"/>
    </location>
</feature>
<proteinExistence type="predicted"/>
<sequence>MCSGPGPDACLVCVPPLLELQGTKVCVEHCPQRFYQSTLTCMQCHTSCKSCSALCSEAPASAPNQDEDEEMNLRSRVYQHTSAALPAALILAVVLVLVIFALAQARARKRLCWKQSYERLSGTAGTMPDARPMPHGVPEPEDSGDDADVVYTSRDGSVYRRYGFVHKPEPQEEEVDEANENTLLNRA</sequence>
<dbReference type="EMBL" id="JAUCMX010000013">
    <property type="protein sequence ID" value="KAK3526021.1"/>
    <property type="molecule type" value="Genomic_DNA"/>
</dbReference>
<name>A0AAE0QMT2_9TELE</name>
<evidence type="ECO:0000256" key="2">
    <source>
        <dbReference type="SAM" id="Phobius"/>
    </source>
</evidence>
<reference evidence="3" key="1">
    <citation type="submission" date="2023-06" db="EMBL/GenBank/DDBJ databases">
        <title>Male Hemibagrus guttatus genome.</title>
        <authorList>
            <person name="Bian C."/>
        </authorList>
    </citation>
    <scope>NUCLEOTIDE SEQUENCE</scope>
    <source>
        <strain evidence="3">Male_cb2023</strain>
        <tissue evidence="3">Muscle</tissue>
    </source>
</reference>
<feature type="transmembrane region" description="Helical" evidence="2">
    <location>
        <begin position="83"/>
        <end position="103"/>
    </location>
</feature>
<keyword evidence="2" id="KW-1133">Transmembrane helix</keyword>
<evidence type="ECO:0000313" key="4">
    <source>
        <dbReference type="Proteomes" id="UP001274896"/>
    </source>
</evidence>
<feature type="region of interest" description="Disordered" evidence="1">
    <location>
        <begin position="123"/>
        <end position="150"/>
    </location>
</feature>
<keyword evidence="2" id="KW-0472">Membrane</keyword>
<dbReference type="AlphaFoldDB" id="A0AAE0QMT2"/>
<keyword evidence="2" id="KW-0812">Transmembrane</keyword>
<feature type="region of interest" description="Disordered" evidence="1">
    <location>
        <begin position="167"/>
        <end position="187"/>
    </location>
</feature>
<evidence type="ECO:0000313" key="3">
    <source>
        <dbReference type="EMBL" id="KAK3526021.1"/>
    </source>
</evidence>
<organism evidence="3 4">
    <name type="scientific">Hemibagrus guttatus</name>
    <dbReference type="NCBI Taxonomy" id="175788"/>
    <lineage>
        <taxon>Eukaryota</taxon>
        <taxon>Metazoa</taxon>
        <taxon>Chordata</taxon>
        <taxon>Craniata</taxon>
        <taxon>Vertebrata</taxon>
        <taxon>Euteleostomi</taxon>
        <taxon>Actinopterygii</taxon>
        <taxon>Neopterygii</taxon>
        <taxon>Teleostei</taxon>
        <taxon>Ostariophysi</taxon>
        <taxon>Siluriformes</taxon>
        <taxon>Bagridae</taxon>
        <taxon>Hemibagrus</taxon>
    </lineage>
</organism>
<dbReference type="SUPFAM" id="SSF57184">
    <property type="entry name" value="Growth factor receptor domain"/>
    <property type="match status" value="1"/>
</dbReference>
<comment type="caution">
    <text evidence="3">The sequence shown here is derived from an EMBL/GenBank/DDBJ whole genome shotgun (WGS) entry which is preliminary data.</text>
</comment>
<dbReference type="Gene3D" id="2.10.220.10">
    <property type="entry name" value="Hormone Receptor, Insulin-like Growth Factor Receptor 1, Chain A, domain 2"/>
    <property type="match status" value="1"/>
</dbReference>